<dbReference type="EMBL" id="CP111013">
    <property type="protein sequence ID" value="WAQ95976.1"/>
    <property type="molecule type" value="Genomic_DNA"/>
</dbReference>
<organism evidence="1 2">
    <name type="scientific">Mya arenaria</name>
    <name type="common">Soft-shell clam</name>
    <dbReference type="NCBI Taxonomy" id="6604"/>
    <lineage>
        <taxon>Eukaryota</taxon>
        <taxon>Metazoa</taxon>
        <taxon>Spiralia</taxon>
        <taxon>Lophotrochozoa</taxon>
        <taxon>Mollusca</taxon>
        <taxon>Bivalvia</taxon>
        <taxon>Autobranchia</taxon>
        <taxon>Heteroconchia</taxon>
        <taxon>Euheterodonta</taxon>
        <taxon>Imparidentia</taxon>
        <taxon>Neoheterodontei</taxon>
        <taxon>Myida</taxon>
        <taxon>Myoidea</taxon>
        <taxon>Myidae</taxon>
        <taxon>Mya</taxon>
    </lineage>
</organism>
<evidence type="ECO:0000313" key="2">
    <source>
        <dbReference type="Proteomes" id="UP001164746"/>
    </source>
</evidence>
<evidence type="ECO:0000313" key="1">
    <source>
        <dbReference type="EMBL" id="WAQ95976.1"/>
    </source>
</evidence>
<accession>A0ABY7DH81</accession>
<sequence length="163" mass="18615">NENFFRLYVVSKMGRRDVPNIVRLTNTEVGKERLYIYSAFSFYDVENENLNTTSKETESKKLQILTNGWKTIIEPIIGDHIKAPFICCLKLKNKNMFVKAKPLFAAIGSPFSSGENGLDKLSLRCETRLPPGAFDKISASFNRTSCSKDIIDYHEVEHIVFNK</sequence>
<name>A0ABY7DH81_MYAAR</name>
<feature type="non-terminal residue" evidence="1">
    <location>
        <position position="163"/>
    </location>
</feature>
<reference evidence="1" key="1">
    <citation type="submission" date="2022-11" db="EMBL/GenBank/DDBJ databases">
        <title>Centuries of genome instability and evolution in soft-shell clam transmissible cancer (bioRxiv).</title>
        <authorList>
            <person name="Hart S.F.M."/>
            <person name="Yonemitsu M.A."/>
            <person name="Giersch R.M."/>
            <person name="Beal B.F."/>
            <person name="Arriagada G."/>
            <person name="Davis B.W."/>
            <person name="Ostrander E.A."/>
            <person name="Goff S.P."/>
            <person name="Metzger M.J."/>
        </authorList>
    </citation>
    <scope>NUCLEOTIDE SEQUENCE</scope>
    <source>
        <strain evidence="1">MELC-2E11</strain>
        <tissue evidence="1">Siphon/mantle</tissue>
    </source>
</reference>
<keyword evidence="2" id="KW-1185">Reference proteome</keyword>
<gene>
    <name evidence="1" type="ORF">MAR_028666</name>
</gene>
<proteinExistence type="predicted"/>
<dbReference type="Proteomes" id="UP001164746">
    <property type="component" value="Chromosome 2"/>
</dbReference>
<protein>
    <submittedName>
        <fullName evidence="1">Uncharacterized protein</fullName>
    </submittedName>
</protein>
<feature type="non-terminal residue" evidence="1">
    <location>
        <position position="1"/>
    </location>
</feature>